<proteinExistence type="inferred from homology"/>
<dbReference type="InterPro" id="IPR001296">
    <property type="entry name" value="Glyco_trans_1"/>
</dbReference>
<dbReference type="Gene3D" id="3.40.50.1000">
    <property type="entry name" value="HAD superfamily/HAD-like"/>
    <property type="match status" value="1"/>
</dbReference>
<feature type="domain" description="Sucrose phosphatase-like" evidence="7">
    <location>
        <begin position="431"/>
        <end position="663"/>
    </location>
</feature>
<evidence type="ECO:0000256" key="3">
    <source>
        <dbReference type="ARBA" id="ARBA00022676"/>
    </source>
</evidence>
<dbReference type="GO" id="GO:0046524">
    <property type="term" value="F:sucrose-phosphate synthase activity"/>
    <property type="evidence" value="ECO:0007669"/>
    <property type="project" value="UniProtKB-EC"/>
</dbReference>
<evidence type="ECO:0000259" key="7">
    <source>
        <dbReference type="Pfam" id="PF05116"/>
    </source>
</evidence>
<dbReference type="InterPro" id="IPR036412">
    <property type="entry name" value="HAD-like_sf"/>
</dbReference>
<feature type="domain" description="Glycosyltransferase subfamily 4-like N-terminal" evidence="8">
    <location>
        <begin position="26"/>
        <end position="183"/>
    </location>
</feature>
<comment type="caution">
    <text evidence="9">The sequence shown here is derived from an EMBL/GenBank/DDBJ whole genome shotgun (WGS) entry which is preliminary data.</text>
</comment>
<feature type="domain" description="Glycosyl transferase family 1" evidence="6">
    <location>
        <begin position="228"/>
        <end position="398"/>
    </location>
</feature>
<dbReference type="NCBIfam" id="TIGR01484">
    <property type="entry name" value="HAD-SF-IIB"/>
    <property type="match status" value="1"/>
</dbReference>
<keyword evidence="4" id="KW-0808">Transferase</keyword>
<dbReference type="Gene3D" id="3.90.1070.10">
    <property type="match status" value="1"/>
</dbReference>
<dbReference type="Pfam" id="PF13579">
    <property type="entry name" value="Glyco_trans_4_4"/>
    <property type="match status" value="1"/>
</dbReference>
<dbReference type="InterPro" id="IPR006380">
    <property type="entry name" value="SPP-like_dom"/>
</dbReference>
<dbReference type="PANTHER" id="PTHR46039:SF5">
    <property type="entry name" value="SUCROSE-PHOSPHATE SYNTHASE 3-RELATED"/>
    <property type="match status" value="1"/>
</dbReference>
<evidence type="ECO:0000259" key="8">
    <source>
        <dbReference type="Pfam" id="PF13579"/>
    </source>
</evidence>
<protein>
    <recommendedName>
        <fullName evidence="2">sucrose-phosphate synthase</fullName>
        <ecNumber evidence="2">2.4.1.14</ecNumber>
    </recommendedName>
</protein>
<dbReference type="InterPro" id="IPR006379">
    <property type="entry name" value="HAD-SF_hydro_IIB"/>
</dbReference>
<name>A0A2T0X460_9RHOB</name>
<comment type="catalytic activity">
    <reaction evidence="5">
        <text>beta-D-fructose 6-phosphate + UDP-alpha-D-glucose = sucrose 6(F)-phosphate + UDP + H(+)</text>
        <dbReference type="Rhea" id="RHEA:22172"/>
        <dbReference type="ChEBI" id="CHEBI:15378"/>
        <dbReference type="ChEBI" id="CHEBI:57634"/>
        <dbReference type="ChEBI" id="CHEBI:57723"/>
        <dbReference type="ChEBI" id="CHEBI:58223"/>
        <dbReference type="ChEBI" id="CHEBI:58885"/>
        <dbReference type="EC" id="2.4.1.14"/>
    </reaction>
</comment>
<dbReference type="GO" id="GO:0016791">
    <property type="term" value="F:phosphatase activity"/>
    <property type="evidence" value="ECO:0007669"/>
    <property type="project" value="UniProtKB-ARBA"/>
</dbReference>
<dbReference type="InterPro" id="IPR023214">
    <property type="entry name" value="HAD_sf"/>
</dbReference>
<dbReference type="Pfam" id="PF05116">
    <property type="entry name" value="S6PP"/>
    <property type="match status" value="1"/>
</dbReference>
<evidence type="ECO:0000256" key="2">
    <source>
        <dbReference type="ARBA" id="ARBA00012536"/>
    </source>
</evidence>
<dbReference type="SUPFAM" id="SSF53756">
    <property type="entry name" value="UDP-Glycosyltransferase/glycogen phosphorylase"/>
    <property type="match status" value="1"/>
</dbReference>
<organism evidence="9 10">
    <name type="scientific">Hasllibacter halocynthiae</name>
    <dbReference type="NCBI Taxonomy" id="595589"/>
    <lineage>
        <taxon>Bacteria</taxon>
        <taxon>Pseudomonadati</taxon>
        <taxon>Pseudomonadota</taxon>
        <taxon>Alphaproteobacteria</taxon>
        <taxon>Rhodobacterales</taxon>
        <taxon>Roseobacteraceae</taxon>
        <taxon>Hasllibacter</taxon>
    </lineage>
</organism>
<evidence type="ECO:0000256" key="1">
    <source>
        <dbReference type="ARBA" id="ARBA00006530"/>
    </source>
</evidence>
<keyword evidence="3" id="KW-0328">Glycosyltransferase</keyword>
<dbReference type="Pfam" id="PF00534">
    <property type="entry name" value="Glycos_transf_1"/>
    <property type="match status" value="1"/>
</dbReference>
<dbReference type="Proteomes" id="UP000238801">
    <property type="component" value="Unassembled WGS sequence"/>
</dbReference>
<dbReference type="InterPro" id="IPR028098">
    <property type="entry name" value="Glyco_trans_4-like_N"/>
</dbReference>
<dbReference type="AlphaFoldDB" id="A0A2T0X460"/>
<dbReference type="SFLD" id="SFLDS00003">
    <property type="entry name" value="Haloacid_Dehalogenase"/>
    <property type="match status" value="1"/>
</dbReference>
<evidence type="ECO:0000313" key="9">
    <source>
        <dbReference type="EMBL" id="PRY93736.1"/>
    </source>
</evidence>
<dbReference type="Gene3D" id="3.40.50.2000">
    <property type="entry name" value="Glycogen Phosphorylase B"/>
    <property type="match status" value="2"/>
</dbReference>
<comment type="similarity">
    <text evidence="1">Belongs to the glycosyltransferase 1 family.</text>
</comment>
<evidence type="ECO:0000256" key="5">
    <source>
        <dbReference type="ARBA" id="ARBA00047471"/>
    </source>
</evidence>
<gene>
    <name evidence="9" type="ORF">BCF33_2620</name>
</gene>
<dbReference type="InterPro" id="IPR044161">
    <property type="entry name" value="SPS"/>
</dbReference>
<dbReference type="SFLD" id="SFLDG01140">
    <property type="entry name" value="C2.B:_Phosphomannomutase_and_P"/>
    <property type="match status" value="1"/>
</dbReference>
<evidence type="ECO:0000256" key="4">
    <source>
        <dbReference type="ARBA" id="ARBA00022679"/>
    </source>
</evidence>
<evidence type="ECO:0000313" key="10">
    <source>
        <dbReference type="Proteomes" id="UP000238801"/>
    </source>
</evidence>
<dbReference type="PANTHER" id="PTHR46039">
    <property type="entry name" value="SUCROSE-PHOSPHATE SYNTHASE 3-RELATED"/>
    <property type="match status" value="1"/>
</dbReference>
<dbReference type="EMBL" id="PVTT01000002">
    <property type="protein sequence ID" value="PRY93736.1"/>
    <property type="molecule type" value="Genomic_DNA"/>
</dbReference>
<reference evidence="9 10" key="1">
    <citation type="submission" date="2018-03" db="EMBL/GenBank/DDBJ databases">
        <title>Genomic Encyclopedia of Archaeal and Bacterial Type Strains, Phase II (KMG-II): from individual species to whole genera.</title>
        <authorList>
            <person name="Goeker M."/>
        </authorList>
    </citation>
    <scope>NUCLEOTIDE SEQUENCE [LARGE SCALE GENOMIC DNA]</scope>
    <source>
        <strain evidence="9 10">DSM 29318</strain>
    </source>
</reference>
<dbReference type="SFLD" id="SFLDG01141">
    <property type="entry name" value="C2.B.1:_Sucrose_Phosphatase_Li"/>
    <property type="match status" value="1"/>
</dbReference>
<accession>A0A2T0X460</accession>
<dbReference type="EC" id="2.4.1.14" evidence="2"/>
<keyword evidence="10" id="KW-1185">Reference proteome</keyword>
<evidence type="ECO:0000259" key="6">
    <source>
        <dbReference type="Pfam" id="PF00534"/>
    </source>
</evidence>
<dbReference type="SUPFAM" id="SSF56784">
    <property type="entry name" value="HAD-like"/>
    <property type="match status" value="1"/>
</dbReference>
<sequence>MRVMHVALGGCLKAPPVSYGLTEDTGGHIAYVLAAARAQAARGAEVAVVTRRFADHGHAYTAQDEPFVPGARILRLDDGDPRYLAKEALEQRLPMLAGAFEAMLDREGAPDVIHAHFADAAAVVRKAAAARGIPVIYTAHSLGIDKREAIGEAGPVLERRIAQEDAAMASAAAIVASSRDECERQLMLYPSAREGIIHRVVPGIAPVADADPGRAAALVAPFLRDPSRPPVLAIARPVAKKNLPALVEMFATDERLRKGANLVIVAGLRDGLDTGPEEQVDVYRALLAAVDRHDLWGRVALPKRHEPADVPALYAWAAERRGVFANPALTEPFGLTLLEAAAAGLPVVATDRGGPRDIIGALGHGTCHDPEDVAGFAARIAGLLDDPASWDAAAAAARHNRIRWSWDRYAADHAALCEGLLTPHAVPARPRHLLVSDVDGTLTGDRAAAARFAGWRAGNGDWGFAVATGRSLTESRAVLRRWALPEPDAFITAVGSEIHLRAEDGRLIPDEAFARHLDDGWDRSSLLAALGGVPGLTPQDPVEQRARKLSWFGDAAAARAARTALDDAGLRARIVHSHGNLIDVLPPNGGKARAMRWLGRRLGVPQRAILAAGDSGNDADMLSAAHRAVIVGNASEELAHLAPRRGLHRAQAYHADGVLEGIDALSRGLPVPSIRAGTAANTPSGATVVRDDGARIAAR</sequence>